<dbReference type="GO" id="GO:0005829">
    <property type="term" value="C:cytosol"/>
    <property type="evidence" value="ECO:0007669"/>
    <property type="project" value="TreeGrafter"/>
</dbReference>
<feature type="binding site" evidence="7">
    <location>
        <position position="28"/>
    </location>
    <ligand>
        <name>5-amino-6-(D-ribitylamino)uracil</name>
        <dbReference type="ChEBI" id="CHEBI:15934"/>
    </ligand>
</feature>
<reference evidence="8" key="1">
    <citation type="submission" date="2022-09" db="EMBL/GenBank/DDBJ databases">
        <title>Rhodovastum sp. nov. RN2-1 isolated from soil in Seongnam, South Korea.</title>
        <authorList>
            <person name="Le N.T."/>
        </authorList>
    </citation>
    <scope>NUCLEOTIDE SEQUENCE</scope>
    <source>
        <strain evidence="8">RN2-1</strain>
    </source>
</reference>
<dbReference type="EMBL" id="JAPDNT010000002">
    <property type="protein sequence ID" value="MCW3473956.1"/>
    <property type="molecule type" value="Genomic_DNA"/>
</dbReference>
<evidence type="ECO:0000313" key="8">
    <source>
        <dbReference type="EMBL" id="MCW3473956.1"/>
    </source>
</evidence>
<dbReference type="GO" id="GO:0009349">
    <property type="term" value="C:riboflavin synthase complex"/>
    <property type="evidence" value="ECO:0007669"/>
    <property type="project" value="UniProtKB-UniRule"/>
</dbReference>
<feature type="binding site" evidence="7">
    <location>
        <begin position="89"/>
        <end position="90"/>
    </location>
    <ligand>
        <name>(2S)-2-hydroxy-3-oxobutyl phosphate</name>
        <dbReference type="ChEBI" id="CHEBI:58830"/>
    </ligand>
</feature>
<comment type="catalytic activity">
    <reaction evidence="6 7">
        <text>(2S)-2-hydroxy-3-oxobutyl phosphate + 5-amino-6-(D-ribitylamino)uracil = 6,7-dimethyl-8-(1-D-ribityl)lumazine + phosphate + 2 H2O + H(+)</text>
        <dbReference type="Rhea" id="RHEA:26152"/>
        <dbReference type="ChEBI" id="CHEBI:15377"/>
        <dbReference type="ChEBI" id="CHEBI:15378"/>
        <dbReference type="ChEBI" id="CHEBI:15934"/>
        <dbReference type="ChEBI" id="CHEBI:43474"/>
        <dbReference type="ChEBI" id="CHEBI:58201"/>
        <dbReference type="ChEBI" id="CHEBI:58830"/>
        <dbReference type="EC" id="2.5.1.78"/>
    </reaction>
</comment>
<dbReference type="PANTHER" id="PTHR21058:SF0">
    <property type="entry name" value="6,7-DIMETHYL-8-RIBITYLLUMAZINE SYNTHASE"/>
    <property type="match status" value="1"/>
</dbReference>
<dbReference type="EC" id="2.5.1.78" evidence="3 7"/>
<feature type="binding site" evidence="7">
    <location>
        <position position="131"/>
    </location>
    <ligand>
        <name>(2S)-2-hydroxy-3-oxobutyl phosphate</name>
        <dbReference type="ChEBI" id="CHEBI:58830"/>
    </ligand>
</feature>
<dbReference type="NCBIfam" id="TIGR00114">
    <property type="entry name" value="lumazine-synth"/>
    <property type="match status" value="1"/>
</dbReference>
<comment type="caution">
    <text evidence="8">The sequence shown here is derived from an EMBL/GenBank/DDBJ whole genome shotgun (WGS) entry which is preliminary data.</text>
</comment>
<evidence type="ECO:0000256" key="5">
    <source>
        <dbReference type="ARBA" id="ARBA00022679"/>
    </source>
</evidence>
<comment type="similarity">
    <text evidence="2 7">Belongs to the DMRL synthase family.</text>
</comment>
<evidence type="ECO:0000256" key="1">
    <source>
        <dbReference type="ARBA" id="ARBA00004917"/>
    </source>
</evidence>
<dbReference type="GO" id="GO:0000906">
    <property type="term" value="F:6,7-dimethyl-8-ribityllumazine synthase activity"/>
    <property type="evidence" value="ECO:0007669"/>
    <property type="project" value="UniProtKB-UniRule"/>
</dbReference>
<evidence type="ECO:0000256" key="6">
    <source>
        <dbReference type="ARBA" id="ARBA00048785"/>
    </source>
</evidence>
<feature type="binding site" evidence="7">
    <location>
        <begin position="59"/>
        <end position="61"/>
    </location>
    <ligand>
        <name>5-amino-6-(D-ribitylamino)uracil</name>
        <dbReference type="ChEBI" id="CHEBI:15934"/>
    </ligand>
</feature>
<name>A0AA42CET5_9PROT</name>
<evidence type="ECO:0000256" key="3">
    <source>
        <dbReference type="ARBA" id="ARBA00012664"/>
    </source>
</evidence>
<evidence type="ECO:0000256" key="7">
    <source>
        <dbReference type="HAMAP-Rule" id="MF_00178"/>
    </source>
</evidence>
<dbReference type="RefSeq" id="WP_264712576.1">
    <property type="nucleotide sequence ID" value="NZ_JAPDNT010000002.1"/>
</dbReference>
<feature type="binding site" evidence="7">
    <location>
        <position position="117"/>
    </location>
    <ligand>
        <name>5-amino-6-(D-ribitylamino)uracil</name>
        <dbReference type="ChEBI" id="CHEBI:15934"/>
    </ligand>
</feature>
<keyword evidence="9" id="KW-1185">Reference proteome</keyword>
<evidence type="ECO:0000313" key="9">
    <source>
        <dbReference type="Proteomes" id="UP001165679"/>
    </source>
</evidence>
<dbReference type="Gene3D" id="3.40.50.960">
    <property type="entry name" value="Lumazine/riboflavin synthase"/>
    <property type="match status" value="1"/>
</dbReference>
<keyword evidence="5 7" id="KW-0808">Transferase</keyword>
<feature type="active site" description="Proton donor" evidence="7">
    <location>
        <position position="92"/>
    </location>
</feature>
<evidence type="ECO:0000256" key="2">
    <source>
        <dbReference type="ARBA" id="ARBA00007424"/>
    </source>
</evidence>
<proteinExistence type="inferred from homology"/>
<organism evidence="8 9">
    <name type="scientific">Limobrevibacterium gyesilva</name>
    <dbReference type="NCBI Taxonomy" id="2991712"/>
    <lineage>
        <taxon>Bacteria</taxon>
        <taxon>Pseudomonadati</taxon>
        <taxon>Pseudomonadota</taxon>
        <taxon>Alphaproteobacteria</taxon>
        <taxon>Acetobacterales</taxon>
        <taxon>Acetobacteraceae</taxon>
        <taxon>Limobrevibacterium</taxon>
    </lineage>
</organism>
<dbReference type="CDD" id="cd09209">
    <property type="entry name" value="Lumazine_synthase-I"/>
    <property type="match status" value="1"/>
</dbReference>
<dbReference type="InterPro" id="IPR034964">
    <property type="entry name" value="LS"/>
</dbReference>
<dbReference type="Pfam" id="PF00885">
    <property type="entry name" value="DMRL_synthase"/>
    <property type="match status" value="1"/>
</dbReference>
<reference evidence="8" key="2">
    <citation type="submission" date="2022-10" db="EMBL/GenBank/DDBJ databases">
        <authorList>
            <person name="Trinh H.N."/>
        </authorList>
    </citation>
    <scope>NUCLEOTIDE SEQUENCE</scope>
    <source>
        <strain evidence="8">RN2-1</strain>
    </source>
</reference>
<comment type="pathway">
    <text evidence="1 7">Cofactor biosynthesis; riboflavin biosynthesis; riboflavin from 2-hydroxy-3-oxobutyl phosphate and 5-amino-6-(D-ribitylamino)uracil: step 1/2.</text>
</comment>
<dbReference type="GO" id="GO:0009231">
    <property type="term" value="P:riboflavin biosynthetic process"/>
    <property type="evidence" value="ECO:0007669"/>
    <property type="project" value="UniProtKB-UniRule"/>
</dbReference>
<feature type="binding site" evidence="7">
    <location>
        <begin position="84"/>
        <end position="86"/>
    </location>
    <ligand>
        <name>5-amino-6-(D-ribitylamino)uracil</name>
        <dbReference type="ChEBI" id="CHEBI:15934"/>
    </ligand>
</feature>
<dbReference type="Proteomes" id="UP001165679">
    <property type="component" value="Unassembled WGS sequence"/>
</dbReference>
<evidence type="ECO:0000256" key="4">
    <source>
        <dbReference type="ARBA" id="ARBA00022619"/>
    </source>
</evidence>
<protein>
    <recommendedName>
        <fullName evidence="3 7">6,7-dimethyl-8-ribityllumazine synthase</fullName>
        <shortName evidence="7">DMRL synthase</shortName>
        <shortName evidence="7">LS</shortName>
        <shortName evidence="7">Lumazine synthase</shortName>
        <ecNumber evidence="3 7">2.5.1.78</ecNumber>
    </recommendedName>
</protein>
<comment type="function">
    <text evidence="7">Catalyzes the formation of 6,7-dimethyl-8-ribityllumazine by condensation of 5-amino-6-(D-ribitylamino)uracil with 3,4-dihydroxy-2-butanone 4-phosphate. This is the penultimate step in the biosynthesis of riboflavin.</text>
</comment>
<dbReference type="HAMAP" id="MF_00178">
    <property type="entry name" value="Lumazine_synth"/>
    <property type="match status" value="1"/>
</dbReference>
<dbReference type="PANTHER" id="PTHR21058">
    <property type="entry name" value="6,7-DIMETHYL-8-RIBITYLLUMAZINE SYNTHASE DMRL SYNTHASE LUMAZINE SYNTHASE"/>
    <property type="match status" value="1"/>
</dbReference>
<gene>
    <name evidence="7 8" type="primary">ribH</name>
    <name evidence="8" type="ORF">OL599_05145</name>
</gene>
<keyword evidence="4 7" id="KW-0686">Riboflavin biosynthesis</keyword>
<dbReference type="InterPro" id="IPR002180">
    <property type="entry name" value="LS/RS"/>
</dbReference>
<accession>A0AA42CET5</accession>
<dbReference type="AlphaFoldDB" id="A0AA42CET5"/>
<sequence>MSTADAPLPAAPKIEGPAPHMLIVRAPYYNAIVDGLRDGATRILADAGATFDVLDVAGALELAGAVRLAVRGSRRFDGYVALGCVVRGETDHYDHVCREAMAGLTNVALQFGLCLGNGLLTVHTERQALERASQDGHNKGAEAAAAALVQLRAARWLGAV</sequence>
<dbReference type="SUPFAM" id="SSF52121">
    <property type="entry name" value="Lumazine synthase"/>
    <property type="match status" value="1"/>
</dbReference>
<dbReference type="InterPro" id="IPR036467">
    <property type="entry name" value="LS/RS_sf"/>
</dbReference>